<name>A0A8X6Q9W9_NEPPI</name>
<evidence type="ECO:0000313" key="2">
    <source>
        <dbReference type="Proteomes" id="UP000887013"/>
    </source>
</evidence>
<reference evidence="1" key="1">
    <citation type="submission" date="2020-08" db="EMBL/GenBank/DDBJ databases">
        <title>Multicomponent nature underlies the extraordinary mechanical properties of spider dragline silk.</title>
        <authorList>
            <person name="Kono N."/>
            <person name="Nakamura H."/>
            <person name="Mori M."/>
            <person name="Yoshida Y."/>
            <person name="Ohtoshi R."/>
            <person name="Malay A.D."/>
            <person name="Moran D.A.P."/>
            <person name="Tomita M."/>
            <person name="Numata K."/>
            <person name="Arakawa K."/>
        </authorList>
    </citation>
    <scope>NUCLEOTIDE SEQUENCE</scope>
</reference>
<proteinExistence type="predicted"/>
<keyword evidence="2" id="KW-1185">Reference proteome</keyword>
<sequence>MEGHTLVSGSLPATEQTNLGGGLSRPFTWICWFVRYSLVDTLKVICSGGGHGQWYKLPELRSDRRGTAWHRPPLSPGFHTLHEGVLNLDQFVVLLQTGIRVNVQEAPWAMP</sequence>
<accession>A0A8X6Q9W9</accession>
<dbReference type="AlphaFoldDB" id="A0A8X6Q9W9"/>
<protein>
    <submittedName>
        <fullName evidence="1">Uncharacterized protein</fullName>
    </submittedName>
</protein>
<dbReference type="Proteomes" id="UP000887013">
    <property type="component" value="Unassembled WGS sequence"/>
</dbReference>
<comment type="caution">
    <text evidence="1">The sequence shown here is derived from an EMBL/GenBank/DDBJ whole genome shotgun (WGS) entry which is preliminary data.</text>
</comment>
<dbReference type="EMBL" id="BMAW01076901">
    <property type="protein sequence ID" value="GFU03653.1"/>
    <property type="molecule type" value="Genomic_DNA"/>
</dbReference>
<gene>
    <name evidence="1" type="ORF">NPIL_5321</name>
</gene>
<evidence type="ECO:0000313" key="1">
    <source>
        <dbReference type="EMBL" id="GFU03653.1"/>
    </source>
</evidence>
<organism evidence="1 2">
    <name type="scientific">Nephila pilipes</name>
    <name type="common">Giant wood spider</name>
    <name type="synonym">Nephila maculata</name>
    <dbReference type="NCBI Taxonomy" id="299642"/>
    <lineage>
        <taxon>Eukaryota</taxon>
        <taxon>Metazoa</taxon>
        <taxon>Ecdysozoa</taxon>
        <taxon>Arthropoda</taxon>
        <taxon>Chelicerata</taxon>
        <taxon>Arachnida</taxon>
        <taxon>Araneae</taxon>
        <taxon>Araneomorphae</taxon>
        <taxon>Entelegynae</taxon>
        <taxon>Araneoidea</taxon>
        <taxon>Nephilidae</taxon>
        <taxon>Nephila</taxon>
    </lineage>
</organism>